<dbReference type="EMBL" id="CP048877">
    <property type="protein sequence ID" value="QIJ71201.1"/>
    <property type="molecule type" value="Genomic_DNA"/>
</dbReference>
<proteinExistence type="inferred from homology"/>
<dbReference type="PROSITE" id="PS00202">
    <property type="entry name" value="RUBREDOXIN"/>
    <property type="match status" value="1"/>
</dbReference>
<dbReference type="Gene3D" id="2.20.28.10">
    <property type="match status" value="1"/>
</dbReference>
<evidence type="ECO:0000256" key="6">
    <source>
        <dbReference type="ARBA" id="ARBA00023004"/>
    </source>
</evidence>
<dbReference type="PROSITE" id="PS50903">
    <property type="entry name" value="RUBREDOXIN_LIKE"/>
    <property type="match status" value="1"/>
</dbReference>
<dbReference type="InterPro" id="IPR018527">
    <property type="entry name" value="Rubredoxin_Fe_BS"/>
</dbReference>
<dbReference type="Proteomes" id="UP000502179">
    <property type="component" value="Chromosome"/>
</dbReference>
<dbReference type="InterPro" id="IPR024935">
    <property type="entry name" value="Rubredoxin_dom"/>
</dbReference>
<sequence length="53" mass="5715">MKKYVCSVCGYVYDPQAGDPVNDIPPGTPFEELPDHWVCPVCGAAKEAFSPAD</sequence>
<dbReference type="GO" id="GO:0009055">
    <property type="term" value="F:electron transfer activity"/>
    <property type="evidence" value="ECO:0007669"/>
    <property type="project" value="InterPro"/>
</dbReference>
<dbReference type="PANTHER" id="PTHR47627:SF1">
    <property type="entry name" value="RUBREDOXIN-1-RELATED"/>
    <property type="match status" value="1"/>
</dbReference>
<evidence type="ECO:0000313" key="9">
    <source>
        <dbReference type="EMBL" id="QIJ71201.1"/>
    </source>
</evidence>
<name>A0A6G7PUK4_9BACT</name>
<dbReference type="KEGG" id="tav:G4V39_02425"/>
<evidence type="ECO:0000256" key="2">
    <source>
        <dbReference type="ARBA" id="ARBA00005337"/>
    </source>
</evidence>
<evidence type="ECO:0000256" key="5">
    <source>
        <dbReference type="ARBA" id="ARBA00022982"/>
    </source>
</evidence>
<reference evidence="9 10" key="1">
    <citation type="submission" date="2020-02" db="EMBL/GenBank/DDBJ databases">
        <title>Genome analysis of Thermosulfuriphilus ammonigenes ST65T, an anaerobic thermophilic chemolithoautotrophic bacterium isolated from a deep-sea hydrothermal vent.</title>
        <authorList>
            <person name="Slobodkina G."/>
            <person name="Allioux M."/>
            <person name="Merkel A."/>
            <person name="Alain K."/>
            <person name="Jebbar M."/>
            <person name="Slobodkin A."/>
        </authorList>
    </citation>
    <scope>NUCLEOTIDE SEQUENCE [LARGE SCALE GENOMIC DNA]</scope>
    <source>
        <strain evidence="9 10">ST65</strain>
    </source>
</reference>
<comment type="cofactor">
    <cofactor evidence="7 8">
        <name>Fe(3+)</name>
        <dbReference type="ChEBI" id="CHEBI:29034"/>
    </cofactor>
    <text evidence="7 8">Binds 1 Fe(3+) ion per subunit.</text>
</comment>
<dbReference type="FunFam" id="2.20.28.10:FF:000001">
    <property type="entry name" value="Rubredoxin"/>
    <property type="match status" value="1"/>
</dbReference>
<dbReference type="PIRSF" id="PIRSF000071">
    <property type="entry name" value="Rubredoxin"/>
    <property type="match status" value="1"/>
</dbReference>
<comment type="function">
    <text evidence="1">Rubredoxin is a small nonheme, iron protein lacking acid-labile sulfide. Its single Fe, chelated to 4 Cys, functions as an electron acceptor and may also stabilize the conformation of the molecule.</text>
</comment>
<evidence type="ECO:0000256" key="3">
    <source>
        <dbReference type="ARBA" id="ARBA00022448"/>
    </source>
</evidence>
<evidence type="ECO:0000313" key="10">
    <source>
        <dbReference type="Proteomes" id="UP000502179"/>
    </source>
</evidence>
<gene>
    <name evidence="9" type="ORF">G4V39_02425</name>
</gene>
<evidence type="ECO:0000256" key="7">
    <source>
        <dbReference type="PIRNR" id="PIRNR000071"/>
    </source>
</evidence>
<dbReference type="NCBIfam" id="NF045768">
    <property type="entry name" value="RubredRD"/>
    <property type="match status" value="1"/>
</dbReference>
<evidence type="ECO:0000256" key="4">
    <source>
        <dbReference type="ARBA" id="ARBA00022723"/>
    </source>
</evidence>
<dbReference type="PRINTS" id="PR00163">
    <property type="entry name" value="RUBREDOXIN"/>
</dbReference>
<organism evidence="9 10">
    <name type="scientific">Thermosulfuriphilus ammonigenes</name>
    <dbReference type="NCBI Taxonomy" id="1936021"/>
    <lineage>
        <taxon>Bacteria</taxon>
        <taxon>Pseudomonadati</taxon>
        <taxon>Thermodesulfobacteriota</taxon>
        <taxon>Thermodesulfobacteria</taxon>
        <taxon>Thermodesulfobacteriales</taxon>
        <taxon>Thermodesulfobacteriaceae</taxon>
        <taxon>Thermosulfuriphilus</taxon>
    </lineage>
</organism>
<dbReference type="InterPro" id="IPR024922">
    <property type="entry name" value="Rubredoxin"/>
</dbReference>
<dbReference type="GO" id="GO:0005506">
    <property type="term" value="F:iron ion binding"/>
    <property type="evidence" value="ECO:0007669"/>
    <property type="project" value="InterPro"/>
</dbReference>
<protein>
    <recommendedName>
        <fullName evidence="7">Rubredoxin</fullName>
    </recommendedName>
</protein>
<feature type="binding site" evidence="8">
    <location>
        <position position="9"/>
    </location>
    <ligand>
        <name>Fe cation</name>
        <dbReference type="ChEBI" id="CHEBI:24875"/>
    </ligand>
</feature>
<keyword evidence="6 7" id="KW-0408">Iron</keyword>
<keyword evidence="4 7" id="KW-0479">Metal-binding</keyword>
<keyword evidence="5 7" id="KW-0249">Electron transport</keyword>
<evidence type="ECO:0000256" key="1">
    <source>
        <dbReference type="ARBA" id="ARBA00002360"/>
    </source>
</evidence>
<dbReference type="GO" id="GO:0043448">
    <property type="term" value="P:alkane catabolic process"/>
    <property type="evidence" value="ECO:0007669"/>
    <property type="project" value="TreeGrafter"/>
</dbReference>
<dbReference type="CDD" id="cd00730">
    <property type="entry name" value="rubredoxin"/>
    <property type="match status" value="1"/>
</dbReference>
<dbReference type="AlphaFoldDB" id="A0A6G7PUK4"/>
<dbReference type="Pfam" id="PF00301">
    <property type="entry name" value="Rubredoxin"/>
    <property type="match status" value="1"/>
</dbReference>
<feature type="binding site" evidence="8">
    <location>
        <position position="6"/>
    </location>
    <ligand>
        <name>Fe cation</name>
        <dbReference type="ChEBI" id="CHEBI:24875"/>
    </ligand>
</feature>
<accession>A0A6G7PUK4</accession>
<dbReference type="SUPFAM" id="SSF57802">
    <property type="entry name" value="Rubredoxin-like"/>
    <property type="match status" value="1"/>
</dbReference>
<dbReference type="PANTHER" id="PTHR47627">
    <property type="entry name" value="RUBREDOXIN"/>
    <property type="match status" value="1"/>
</dbReference>
<comment type="similarity">
    <text evidence="2 7">Belongs to the rubredoxin family.</text>
</comment>
<keyword evidence="10" id="KW-1185">Reference proteome</keyword>
<evidence type="ECO:0000256" key="8">
    <source>
        <dbReference type="PIRSR" id="PIRSR000071-1"/>
    </source>
</evidence>
<dbReference type="InterPro" id="IPR024934">
    <property type="entry name" value="Rubredoxin-like_dom"/>
</dbReference>
<feature type="binding site" evidence="8">
    <location>
        <position position="42"/>
    </location>
    <ligand>
        <name>Fe cation</name>
        <dbReference type="ChEBI" id="CHEBI:24875"/>
    </ligand>
</feature>
<keyword evidence="3 7" id="KW-0813">Transport</keyword>
<feature type="binding site" evidence="8">
    <location>
        <position position="39"/>
    </location>
    <ligand>
        <name>Fe cation</name>
        <dbReference type="ChEBI" id="CHEBI:24875"/>
    </ligand>
</feature>
<dbReference type="InterPro" id="IPR050526">
    <property type="entry name" value="Rubredoxin_ET"/>
</dbReference>
<dbReference type="RefSeq" id="WP_166031423.1">
    <property type="nucleotide sequence ID" value="NZ_CP048877.1"/>
</dbReference>